<name>A0A1H0HV71_9HYPH</name>
<evidence type="ECO:0000256" key="7">
    <source>
        <dbReference type="ARBA" id="ARBA00038897"/>
    </source>
</evidence>
<keyword evidence="10" id="KW-1185">Reference proteome</keyword>
<dbReference type="PROSITE" id="PS51387">
    <property type="entry name" value="FAD_PCMH"/>
    <property type="match status" value="1"/>
</dbReference>
<dbReference type="InterPro" id="IPR016166">
    <property type="entry name" value="FAD-bd_PCMH"/>
</dbReference>
<dbReference type="SUPFAM" id="SSF55103">
    <property type="entry name" value="FAD-linked oxidases, C-terminal domain"/>
    <property type="match status" value="1"/>
</dbReference>
<dbReference type="InterPro" id="IPR006094">
    <property type="entry name" value="Oxid_FAD_bind_N"/>
</dbReference>
<proteinExistence type="inferred from homology"/>
<keyword evidence="4" id="KW-0274">FAD</keyword>
<evidence type="ECO:0000313" key="10">
    <source>
        <dbReference type="Proteomes" id="UP000198793"/>
    </source>
</evidence>
<sequence length="469" mass="49326">MLRQVSSQENTAALVERLRAFLGERCTTSVSEREHHGRGESYHPVRAPDAVCYPLSTEEVAGIVRLCAEHDVPVIAFGAGTSLEGHLAALKGGISIDMRRMDQVLAVHAEDLDATVQAGVTRKQLNAHLRDTGLFFAIDPGADATLGGMAATRASGTAAVRYGTMRENVVSLTVVMADGRIVKTASRARKSSAGYDLTRLFVGSEGTLGIITEVTVRLHGQPEAVRAAICTFPDVASTVRTAIETVQCGVPVGRMEFLDAAAIRAVNRHSGLSLAEAPTLFFEFAGSLAAIAGETETVAEIARGNGAQGWSFADGAEERARLWHARHEFHYAMLALRPGATAWATDACVPVSALAACIEAACREAADAPFPAAAVGHVGDGNFHMSYVIDTGDPAEVARAERLNAALVKRALEAGGTCTGEHGVGYGKARYLVAEHGAEAVDVMRLLKSALDPQNILNPGKVLPAADEG</sequence>
<dbReference type="PANTHER" id="PTHR11748:SF111">
    <property type="entry name" value="D-LACTATE DEHYDROGENASE, MITOCHONDRIAL-RELATED"/>
    <property type="match status" value="1"/>
</dbReference>
<comment type="cofactor">
    <cofactor evidence="1">
        <name>FAD</name>
        <dbReference type="ChEBI" id="CHEBI:57692"/>
    </cofactor>
</comment>
<dbReference type="Pfam" id="PF01565">
    <property type="entry name" value="FAD_binding_4"/>
    <property type="match status" value="1"/>
</dbReference>
<dbReference type="RefSeq" id="WP_090673208.1">
    <property type="nucleotide sequence ID" value="NZ_FNIT01000004.1"/>
</dbReference>
<dbReference type="EMBL" id="FNIT01000004">
    <property type="protein sequence ID" value="SDO23057.1"/>
    <property type="molecule type" value="Genomic_DNA"/>
</dbReference>
<dbReference type="GO" id="GO:0008720">
    <property type="term" value="F:D-lactate dehydrogenase (NAD+) activity"/>
    <property type="evidence" value="ECO:0007669"/>
    <property type="project" value="TreeGrafter"/>
</dbReference>
<protein>
    <recommendedName>
        <fullName evidence="7">D-lactate dehydrogenase (cytochrome)</fullName>
        <ecNumber evidence="7">1.1.2.4</ecNumber>
    </recommendedName>
</protein>
<dbReference type="STRING" id="1166073.SAMN05192530_104301"/>
<evidence type="ECO:0000256" key="3">
    <source>
        <dbReference type="ARBA" id="ARBA00022630"/>
    </source>
</evidence>
<dbReference type="GO" id="GO:1903457">
    <property type="term" value="P:lactate catabolic process"/>
    <property type="evidence" value="ECO:0007669"/>
    <property type="project" value="TreeGrafter"/>
</dbReference>
<dbReference type="Pfam" id="PF02913">
    <property type="entry name" value="FAD-oxidase_C"/>
    <property type="match status" value="1"/>
</dbReference>
<dbReference type="InterPro" id="IPR004113">
    <property type="entry name" value="FAD-bd_oxidored_4_C"/>
</dbReference>
<keyword evidence="5" id="KW-0809">Transit peptide</keyword>
<dbReference type="EC" id="1.1.2.4" evidence="7"/>
<dbReference type="GO" id="GO:0004458">
    <property type="term" value="F:D-lactate dehydrogenase (cytochrome) activity"/>
    <property type="evidence" value="ECO:0007669"/>
    <property type="project" value="UniProtKB-EC"/>
</dbReference>
<keyword evidence="3" id="KW-0285">Flavoprotein</keyword>
<accession>A0A1H0HV71</accession>
<evidence type="ECO:0000256" key="4">
    <source>
        <dbReference type="ARBA" id="ARBA00022827"/>
    </source>
</evidence>
<dbReference type="Gene3D" id="1.10.45.10">
    <property type="entry name" value="Vanillyl-alcohol Oxidase, Chain A, domain 4"/>
    <property type="match status" value="1"/>
</dbReference>
<dbReference type="InterPro" id="IPR016169">
    <property type="entry name" value="FAD-bd_PCMH_sub2"/>
</dbReference>
<evidence type="ECO:0000259" key="8">
    <source>
        <dbReference type="PROSITE" id="PS51387"/>
    </source>
</evidence>
<dbReference type="InterPro" id="IPR036318">
    <property type="entry name" value="FAD-bd_PCMH-like_sf"/>
</dbReference>
<dbReference type="GO" id="GO:0071949">
    <property type="term" value="F:FAD binding"/>
    <property type="evidence" value="ECO:0007669"/>
    <property type="project" value="InterPro"/>
</dbReference>
<dbReference type="FunFam" id="3.30.70.2740:FF:000001">
    <property type="entry name" value="D-lactate dehydrogenase mitochondrial"/>
    <property type="match status" value="1"/>
</dbReference>
<organism evidence="9 10">
    <name type="scientific">Aureimonas jatrophae</name>
    <dbReference type="NCBI Taxonomy" id="1166073"/>
    <lineage>
        <taxon>Bacteria</taxon>
        <taxon>Pseudomonadati</taxon>
        <taxon>Pseudomonadota</taxon>
        <taxon>Alphaproteobacteria</taxon>
        <taxon>Hyphomicrobiales</taxon>
        <taxon>Aurantimonadaceae</taxon>
        <taxon>Aureimonas</taxon>
    </lineage>
</organism>
<evidence type="ECO:0000256" key="2">
    <source>
        <dbReference type="ARBA" id="ARBA00008000"/>
    </source>
</evidence>
<dbReference type="SUPFAM" id="SSF56176">
    <property type="entry name" value="FAD-binding/transporter-associated domain-like"/>
    <property type="match status" value="1"/>
</dbReference>
<evidence type="ECO:0000313" key="9">
    <source>
        <dbReference type="EMBL" id="SDO23057.1"/>
    </source>
</evidence>
<dbReference type="FunFam" id="1.10.45.10:FF:000001">
    <property type="entry name" value="D-lactate dehydrogenase mitochondrial"/>
    <property type="match status" value="1"/>
</dbReference>
<dbReference type="InterPro" id="IPR016164">
    <property type="entry name" value="FAD-linked_Oxase-like_C"/>
</dbReference>
<dbReference type="FunFam" id="3.30.465.10:FF:000016">
    <property type="entry name" value="probable D-lactate dehydrogenase, mitochondrial"/>
    <property type="match status" value="1"/>
</dbReference>
<dbReference type="Gene3D" id="3.30.465.10">
    <property type="match status" value="1"/>
</dbReference>
<gene>
    <name evidence="9" type="ORF">SAMN05192530_104301</name>
</gene>
<evidence type="ECO:0000256" key="6">
    <source>
        <dbReference type="ARBA" id="ARBA00023002"/>
    </source>
</evidence>
<comment type="similarity">
    <text evidence="2">Belongs to the FAD-binding oxidoreductase/transferase type 4 family.</text>
</comment>
<evidence type="ECO:0000256" key="1">
    <source>
        <dbReference type="ARBA" id="ARBA00001974"/>
    </source>
</evidence>
<evidence type="ECO:0000256" key="5">
    <source>
        <dbReference type="ARBA" id="ARBA00022946"/>
    </source>
</evidence>
<dbReference type="Gene3D" id="3.30.70.2740">
    <property type="match status" value="1"/>
</dbReference>
<feature type="domain" description="FAD-binding PCMH-type" evidence="8">
    <location>
        <begin position="44"/>
        <end position="221"/>
    </location>
</feature>
<dbReference type="InterPro" id="IPR016171">
    <property type="entry name" value="Vanillyl_alc_oxidase_C-sub2"/>
</dbReference>
<reference evidence="9 10" key="1">
    <citation type="submission" date="2016-10" db="EMBL/GenBank/DDBJ databases">
        <authorList>
            <person name="de Groot N.N."/>
        </authorList>
    </citation>
    <scope>NUCLEOTIDE SEQUENCE [LARGE SCALE GENOMIC DNA]</scope>
    <source>
        <strain evidence="10">L7-484,KACC 16230,DSM 25025</strain>
    </source>
</reference>
<dbReference type="PANTHER" id="PTHR11748">
    <property type="entry name" value="D-LACTATE DEHYDROGENASE"/>
    <property type="match status" value="1"/>
</dbReference>
<dbReference type="OrthoDB" id="9809290at2"/>
<keyword evidence="6" id="KW-0560">Oxidoreductase</keyword>
<dbReference type="AlphaFoldDB" id="A0A1H0HV71"/>
<dbReference type="Proteomes" id="UP000198793">
    <property type="component" value="Unassembled WGS sequence"/>
</dbReference>